<protein>
    <recommendedName>
        <fullName evidence="1">Helitron helicase-like domain-containing protein</fullName>
    </recommendedName>
</protein>
<dbReference type="EMBL" id="JACGCI010000141">
    <property type="protein sequence ID" value="KAF6743599.1"/>
    <property type="molecule type" value="Genomic_DNA"/>
</dbReference>
<name>A0A8H6LVE6_9AGAR</name>
<evidence type="ECO:0000313" key="2">
    <source>
        <dbReference type="EMBL" id="KAF6743599.1"/>
    </source>
</evidence>
<feature type="non-terminal residue" evidence="2">
    <location>
        <position position="284"/>
    </location>
</feature>
<organism evidence="2 3">
    <name type="scientific">Ephemerocybe angulata</name>
    <dbReference type="NCBI Taxonomy" id="980116"/>
    <lineage>
        <taxon>Eukaryota</taxon>
        <taxon>Fungi</taxon>
        <taxon>Dikarya</taxon>
        <taxon>Basidiomycota</taxon>
        <taxon>Agaricomycotina</taxon>
        <taxon>Agaricomycetes</taxon>
        <taxon>Agaricomycetidae</taxon>
        <taxon>Agaricales</taxon>
        <taxon>Agaricineae</taxon>
        <taxon>Psathyrellaceae</taxon>
        <taxon>Ephemerocybe</taxon>
    </lineage>
</organism>
<reference evidence="2 3" key="1">
    <citation type="submission" date="2020-07" db="EMBL/GenBank/DDBJ databases">
        <title>Comparative genomics of pyrophilous fungi reveals a link between fire events and developmental genes.</title>
        <authorList>
            <consortium name="DOE Joint Genome Institute"/>
            <person name="Steindorff A.S."/>
            <person name="Carver A."/>
            <person name="Calhoun S."/>
            <person name="Stillman K."/>
            <person name="Liu H."/>
            <person name="Lipzen A."/>
            <person name="Pangilinan J."/>
            <person name="Labutti K."/>
            <person name="Bruns T.D."/>
            <person name="Grigoriev I.V."/>
        </authorList>
    </citation>
    <scope>NUCLEOTIDE SEQUENCE [LARGE SCALE GENOMIC DNA]</scope>
    <source>
        <strain evidence="2 3">CBS 144469</strain>
    </source>
</reference>
<dbReference type="OrthoDB" id="432234at2759"/>
<gene>
    <name evidence="2" type="ORF">DFP72DRAFT_827526</name>
</gene>
<dbReference type="Pfam" id="PF14214">
    <property type="entry name" value="Helitron_like_N"/>
    <property type="match status" value="1"/>
</dbReference>
<evidence type="ECO:0000259" key="1">
    <source>
        <dbReference type="Pfam" id="PF14214"/>
    </source>
</evidence>
<dbReference type="InterPro" id="IPR025476">
    <property type="entry name" value="Helitron_helicase-like"/>
</dbReference>
<proteinExistence type="predicted"/>
<keyword evidence="3" id="KW-1185">Reference proteome</keyword>
<feature type="domain" description="Helitron helicase-like" evidence="1">
    <location>
        <begin position="73"/>
        <end position="284"/>
    </location>
</feature>
<dbReference type="AlphaFoldDB" id="A0A8H6LVE6"/>
<accession>A0A8H6LVE6</accession>
<evidence type="ECO:0000313" key="3">
    <source>
        <dbReference type="Proteomes" id="UP000521943"/>
    </source>
</evidence>
<sequence>MLTANALRNLAPAADKTDDKPDLILHYGSDPIPEYNNPNLLPGMYPLLFPFGIGGFEDPNCETALAFNNQAQYYFNLPDKEFRYHYSYLFVVLNIIQCRMSHLHTHFTVNSARFQAVAQSLTSLPAQTISDVAEIIESERSTKSLSADQKKALDLLRYVNTVAEKVPGSYAAKISARADIRSYFSYFGLSHLFFTFNPSAVHSPIFQVMYGDKSIDLSSRFPIVPPSNERVRRLVHDPVAAADFFDYAFKTLFEHLLGWNFAERRSSERGGIFGRIRAFYGLTE</sequence>
<comment type="caution">
    <text evidence="2">The sequence shown here is derived from an EMBL/GenBank/DDBJ whole genome shotgun (WGS) entry which is preliminary data.</text>
</comment>
<dbReference type="Proteomes" id="UP000521943">
    <property type="component" value="Unassembled WGS sequence"/>
</dbReference>